<name>A0A9N8VTA0_FUNMO</name>
<keyword evidence="7 10" id="KW-0496">Mitochondrion</keyword>
<evidence type="ECO:0000256" key="9">
    <source>
        <dbReference type="ARBA" id="ARBA00023239"/>
    </source>
</evidence>
<dbReference type="AlphaFoldDB" id="A0A9N8VTA0"/>
<keyword evidence="9 10" id="KW-0456">Lyase</keyword>
<dbReference type="Pfam" id="PF01265">
    <property type="entry name" value="Cyto_heme_lyase"/>
    <property type="match status" value="1"/>
</dbReference>
<keyword evidence="4 10" id="KW-0479">Metal-binding</keyword>
<evidence type="ECO:0000256" key="5">
    <source>
        <dbReference type="ARBA" id="ARBA00022792"/>
    </source>
</evidence>
<organism evidence="11 12">
    <name type="scientific">Funneliformis mosseae</name>
    <name type="common">Endomycorrhizal fungus</name>
    <name type="synonym">Glomus mosseae</name>
    <dbReference type="NCBI Taxonomy" id="27381"/>
    <lineage>
        <taxon>Eukaryota</taxon>
        <taxon>Fungi</taxon>
        <taxon>Fungi incertae sedis</taxon>
        <taxon>Mucoromycota</taxon>
        <taxon>Glomeromycotina</taxon>
        <taxon>Glomeromycetes</taxon>
        <taxon>Glomerales</taxon>
        <taxon>Glomeraceae</taxon>
        <taxon>Funneliformis</taxon>
    </lineage>
</organism>
<dbReference type="PROSITE" id="PS00822">
    <property type="entry name" value="CYTO_HEME_LYASE_2"/>
    <property type="match status" value="1"/>
</dbReference>
<dbReference type="GO" id="GO:0005743">
    <property type="term" value="C:mitochondrial inner membrane"/>
    <property type="evidence" value="ECO:0007669"/>
    <property type="project" value="UniProtKB-SubCell"/>
</dbReference>
<keyword evidence="8 10" id="KW-0472">Membrane</keyword>
<keyword evidence="12" id="KW-1185">Reference proteome</keyword>
<comment type="similarity">
    <text evidence="2 10">Belongs to the cytochrome c-type heme lyase family.</text>
</comment>
<dbReference type="InterPro" id="IPR000511">
    <property type="entry name" value="Holocyt_c/c1_synthase"/>
</dbReference>
<keyword evidence="3 10" id="KW-0349">Heme</keyword>
<comment type="subcellular location">
    <subcellularLocation>
        <location evidence="1 10">Mitochondrion inner membrane</location>
    </subcellularLocation>
</comment>
<dbReference type="Proteomes" id="UP000789375">
    <property type="component" value="Unassembled WGS sequence"/>
</dbReference>
<evidence type="ECO:0000256" key="3">
    <source>
        <dbReference type="ARBA" id="ARBA00022617"/>
    </source>
</evidence>
<gene>
    <name evidence="11" type="ORF">FMOSSE_LOCUS2165</name>
</gene>
<accession>A0A9N8VTA0</accession>
<evidence type="ECO:0000313" key="12">
    <source>
        <dbReference type="Proteomes" id="UP000789375"/>
    </source>
</evidence>
<evidence type="ECO:0000256" key="8">
    <source>
        <dbReference type="ARBA" id="ARBA00023136"/>
    </source>
</evidence>
<evidence type="ECO:0000256" key="2">
    <source>
        <dbReference type="ARBA" id="ARBA00007255"/>
    </source>
</evidence>
<dbReference type="PANTHER" id="PTHR12743">
    <property type="entry name" value="CYTOCHROME C1 HEME LYASE"/>
    <property type="match status" value="1"/>
</dbReference>
<reference evidence="11" key="1">
    <citation type="submission" date="2021-06" db="EMBL/GenBank/DDBJ databases">
        <authorList>
            <person name="Kallberg Y."/>
            <person name="Tangrot J."/>
            <person name="Rosling A."/>
        </authorList>
    </citation>
    <scope>NUCLEOTIDE SEQUENCE</scope>
    <source>
        <strain evidence="11">87-6 pot B 2015</strain>
    </source>
</reference>
<evidence type="ECO:0000256" key="1">
    <source>
        <dbReference type="ARBA" id="ARBA00004273"/>
    </source>
</evidence>
<evidence type="ECO:0000313" key="11">
    <source>
        <dbReference type="EMBL" id="CAG8463588.1"/>
    </source>
</evidence>
<evidence type="ECO:0000256" key="6">
    <source>
        <dbReference type="ARBA" id="ARBA00023004"/>
    </source>
</evidence>
<keyword evidence="6 10" id="KW-0408">Iron</keyword>
<sequence length="246" mass="28224">MSTSKIPSECPMHEKTAQRFQSEISYNDTSKETSCGVSLSPDNLMPQLSQEPVPGQQIPLPTNRIISSIPKSKGSEYWEYPSPQQFYSALVRKGWETPEESIEMMVSIHNFLNDKAWNEILKWEKMKKCNCDGPKLLRFRGRPQEPSPKARMLQWASKLFPSIGTPPPFDRHDWTIDRCGREVRYVIDYYSAPDEGENPVFYLDVRPALDSFDSVVDRIKVATKETFAQLRERAKAARQGTGDDRS</sequence>
<comment type="caution">
    <text evidence="11">The sequence shown here is derived from an EMBL/GenBank/DDBJ whole genome shotgun (WGS) entry which is preliminary data.</text>
</comment>
<comment type="function">
    <text evidence="10">Lyase that catalyzes the covalent linking of the heme group to the cytochrome C apoprotein to produce the mature functional cytochrome.</text>
</comment>
<evidence type="ECO:0000256" key="10">
    <source>
        <dbReference type="RuleBase" id="RU363130"/>
    </source>
</evidence>
<dbReference type="PANTHER" id="PTHR12743:SF3">
    <property type="entry name" value="HOLOCYTOCHROME-C SYNTHASE"/>
    <property type="match status" value="1"/>
</dbReference>
<evidence type="ECO:0000256" key="7">
    <source>
        <dbReference type="ARBA" id="ARBA00023128"/>
    </source>
</evidence>
<dbReference type="EMBL" id="CAJVPP010000272">
    <property type="protein sequence ID" value="CAG8463588.1"/>
    <property type="molecule type" value="Genomic_DNA"/>
</dbReference>
<keyword evidence="5 10" id="KW-0999">Mitochondrion inner membrane</keyword>
<dbReference type="EC" id="4.4.1.17" evidence="10"/>
<dbReference type="GO" id="GO:0046872">
    <property type="term" value="F:metal ion binding"/>
    <property type="evidence" value="ECO:0007669"/>
    <property type="project" value="UniProtKB-KW"/>
</dbReference>
<protein>
    <recommendedName>
        <fullName evidence="10">Holocytochrome c-type synthase</fullName>
        <ecNumber evidence="10">4.4.1.17</ecNumber>
    </recommendedName>
</protein>
<comment type="catalytic activity">
    <reaction evidence="10">
        <text>holo-[cytochrome c] = apo-[cytochrome c] + heme b</text>
        <dbReference type="Rhea" id="RHEA:22648"/>
        <dbReference type="Rhea" id="RHEA-COMP:10725"/>
        <dbReference type="Rhea" id="RHEA-COMP:10726"/>
        <dbReference type="ChEBI" id="CHEBI:29950"/>
        <dbReference type="ChEBI" id="CHEBI:60344"/>
        <dbReference type="ChEBI" id="CHEBI:83739"/>
        <dbReference type="EC" id="4.4.1.17"/>
    </reaction>
</comment>
<dbReference type="GO" id="GO:0004408">
    <property type="term" value="F:holocytochrome-c synthase activity"/>
    <property type="evidence" value="ECO:0007669"/>
    <property type="project" value="UniProtKB-EC"/>
</dbReference>
<proteinExistence type="inferred from homology"/>
<evidence type="ECO:0000256" key="4">
    <source>
        <dbReference type="ARBA" id="ARBA00022723"/>
    </source>
</evidence>